<dbReference type="PRINTS" id="PR00722">
    <property type="entry name" value="CHYMOTRYPSIN"/>
</dbReference>
<feature type="domain" description="Peptidase S1" evidence="11">
    <location>
        <begin position="38"/>
        <end position="281"/>
    </location>
</feature>
<feature type="domain" description="Peptidase S1" evidence="11">
    <location>
        <begin position="320"/>
        <end position="566"/>
    </location>
</feature>
<dbReference type="PROSITE" id="PS50240">
    <property type="entry name" value="TRYPSIN_DOM"/>
    <property type="match status" value="2"/>
</dbReference>
<dbReference type="GO" id="GO:0006508">
    <property type="term" value="P:proteolysis"/>
    <property type="evidence" value="ECO:0007669"/>
    <property type="project" value="UniProtKB-KW"/>
</dbReference>
<keyword evidence="2" id="KW-0964">Secreted</keyword>
<dbReference type="Pfam" id="PF00089">
    <property type="entry name" value="Trypsin"/>
    <property type="match status" value="2"/>
</dbReference>
<dbReference type="PANTHER" id="PTHR24260:SF136">
    <property type="entry name" value="GH08193P-RELATED"/>
    <property type="match status" value="1"/>
</dbReference>
<keyword evidence="5" id="KW-0378">Hydrolase</keyword>
<dbReference type="Gene3D" id="2.40.10.10">
    <property type="entry name" value="Trypsin-like serine proteases"/>
    <property type="match status" value="2"/>
</dbReference>
<dbReference type="Proteomes" id="UP000075884">
    <property type="component" value="Unassembled WGS sequence"/>
</dbReference>
<dbReference type="PANTHER" id="PTHR24260">
    <property type="match status" value="1"/>
</dbReference>
<evidence type="ECO:0000256" key="6">
    <source>
        <dbReference type="ARBA" id="ARBA00022825"/>
    </source>
</evidence>
<dbReference type="InterPro" id="IPR018114">
    <property type="entry name" value="TRYPSIN_HIS"/>
</dbReference>
<keyword evidence="6" id="KW-0720">Serine protease</keyword>
<keyword evidence="13" id="KW-1185">Reference proteome</keyword>
<dbReference type="SUPFAM" id="SSF50494">
    <property type="entry name" value="Trypsin-like serine proteases"/>
    <property type="match status" value="2"/>
</dbReference>
<dbReference type="VEuPathDB" id="VectorBase:ADIR003342"/>
<evidence type="ECO:0000256" key="10">
    <source>
        <dbReference type="SAM" id="SignalP"/>
    </source>
</evidence>
<evidence type="ECO:0000256" key="3">
    <source>
        <dbReference type="ARBA" id="ARBA00022670"/>
    </source>
</evidence>
<feature type="signal peptide" evidence="10">
    <location>
        <begin position="1"/>
        <end position="25"/>
    </location>
</feature>
<keyword evidence="4 10" id="KW-0732">Signal</keyword>
<dbReference type="InterPro" id="IPR051333">
    <property type="entry name" value="CLIP_Serine_Protease"/>
</dbReference>
<keyword evidence="7" id="KW-0865">Zymogen</keyword>
<dbReference type="PROSITE" id="PS00134">
    <property type="entry name" value="TRYPSIN_HIS"/>
    <property type="match status" value="1"/>
</dbReference>
<dbReference type="InterPro" id="IPR001254">
    <property type="entry name" value="Trypsin_dom"/>
</dbReference>
<feature type="chain" id="PRO_5008129512" description="Peptidase S1 domain-containing protein" evidence="10">
    <location>
        <begin position="26"/>
        <end position="568"/>
    </location>
</feature>
<accession>A0A182N6R9</accession>
<reference evidence="12" key="2">
    <citation type="submission" date="2020-05" db="UniProtKB">
        <authorList>
            <consortium name="EnsemblMetazoa"/>
        </authorList>
    </citation>
    <scope>IDENTIFICATION</scope>
    <source>
        <strain evidence="12">WRAIR2</strain>
    </source>
</reference>
<evidence type="ECO:0000256" key="4">
    <source>
        <dbReference type="ARBA" id="ARBA00022729"/>
    </source>
</evidence>
<evidence type="ECO:0000256" key="9">
    <source>
        <dbReference type="ARBA" id="ARBA00024195"/>
    </source>
</evidence>
<dbReference type="CDD" id="cd00190">
    <property type="entry name" value="Tryp_SPc"/>
    <property type="match status" value="2"/>
</dbReference>
<dbReference type="GO" id="GO:0005576">
    <property type="term" value="C:extracellular region"/>
    <property type="evidence" value="ECO:0007669"/>
    <property type="project" value="UniProtKB-SubCell"/>
</dbReference>
<dbReference type="GO" id="GO:0004252">
    <property type="term" value="F:serine-type endopeptidase activity"/>
    <property type="evidence" value="ECO:0007669"/>
    <property type="project" value="InterPro"/>
</dbReference>
<keyword evidence="8" id="KW-1015">Disulfide bond</keyword>
<keyword evidence="3" id="KW-0645">Protease</keyword>
<dbReference type="AlphaFoldDB" id="A0A182N6R9"/>
<protein>
    <recommendedName>
        <fullName evidence="11">Peptidase S1 domain-containing protein</fullName>
    </recommendedName>
</protein>
<evidence type="ECO:0000256" key="5">
    <source>
        <dbReference type="ARBA" id="ARBA00022801"/>
    </source>
</evidence>
<proteinExistence type="inferred from homology"/>
<evidence type="ECO:0000313" key="12">
    <source>
        <dbReference type="EnsemblMetazoa" id="ADIR003342-PA"/>
    </source>
</evidence>
<evidence type="ECO:0000256" key="2">
    <source>
        <dbReference type="ARBA" id="ARBA00022525"/>
    </source>
</evidence>
<reference evidence="13" key="1">
    <citation type="submission" date="2013-03" db="EMBL/GenBank/DDBJ databases">
        <title>The Genome Sequence of Anopheles dirus WRAIR2.</title>
        <authorList>
            <consortium name="The Broad Institute Genomics Platform"/>
            <person name="Neafsey D.E."/>
            <person name="Walton C."/>
            <person name="Walker B."/>
            <person name="Young S.K."/>
            <person name="Zeng Q."/>
            <person name="Gargeya S."/>
            <person name="Fitzgerald M."/>
            <person name="Haas B."/>
            <person name="Abouelleil A."/>
            <person name="Allen A.W."/>
            <person name="Alvarado L."/>
            <person name="Arachchi H.M."/>
            <person name="Berlin A.M."/>
            <person name="Chapman S.B."/>
            <person name="Gainer-Dewar J."/>
            <person name="Goldberg J."/>
            <person name="Griggs A."/>
            <person name="Gujja S."/>
            <person name="Hansen M."/>
            <person name="Howarth C."/>
            <person name="Imamovic A."/>
            <person name="Ireland A."/>
            <person name="Larimer J."/>
            <person name="McCowan C."/>
            <person name="Murphy C."/>
            <person name="Pearson M."/>
            <person name="Poon T.W."/>
            <person name="Priest M."/>
            <person name="Roberts A."/>
            <person name="Saif S."/>
            <person name="Shea T."/>
            <person name="Sisk P."/>
            <person name="Sykes S."/>
            <person name="Wortman J."/>
            <person name="Nusbaum C."/>
            <person name="Birren B."/>
        </authorList>
    </citation>
    <scope>NUCLEOTIDE SEQUENCE [LARGE SCALE GENOMIC DNA]</scope>
    <source>
        <strain evidence="13">WRAIR2</strain>
    </source>
</reference>
<dbReference type="SMART" id="SM00020">
    <property type="entry name" value="Tryp_SPc"/>
    <property type="match status" value="2"/>
</dbReference>
<dbReference type="InterPro" id="IPR001314">
    <property type="entry name" value="Peptidase_S1A"/>
</dbReference>
<evidence type="ECO:0000313" key="13">
    <source>
        <dbReference type="Proteomes" id="UP000075884"/>
    </source>
</evidence>
<dbReference type="EnsemblMetazoa" id="ADIR003342-RA">
    <property type="protein sequence ID" value="ADIR003342-PA"/>
    <property type="gene ID" value="ADIR003342"/>
</dbReference>
<dbReference type="InterPro" id="IPR043504">
    <property type="entry name" value="Peptidase_S1_PA_chymotrypsin"/>
</dbReference>
<comment type="similarity">
    <text evidence="9">Belongs to the peptidase S1 family. CLIP subfamily.</text>
</comment>
<dbReference type="FunFam" id="2.40.10.10:FF:000146">
    <property type="entry name" value="Serine protease 53"/>
    <property type="match status" value="2"/>
</dbReference>
<dbReference type="InterPro" id="IPR009003">
    <property type="entry name" value="Peptidase_S1_PA"/>
</dbReference>
<evidence type="ECO:0000256" key="7">
    <source>
        <dbReference type="ARBA" id="ARBA00023145"/>
    </source>
</evidence>
<evidence type="ECO:0000259" key="11">
    <source>
        <dbReference type="PROSITE" id="PS50240"/>
    </source>
</evidence>
<name>A0A182N6R9_9DIPT</name>
<evidence type="ECO:0000256" key="8">
    <source>
        <dbReference type="ARBA" id="ARBA00023157"/>
    </source>
</evidence>
<sequence length="568" mass="63490">MDREKSHELMIGGILCLLLIVPCVAQLCGKRQHVTSLIMRGMDAKEGDWPWHAVLFHKKDVSLEYKCGGTILAESTVLTAAHCLVTPAGVINRELLLVKVGQNHLLKANNRAQEYDALKLILHPNYTIHGVRNDIALIKLANEITYNDFIQPICLWNRREDQNSIVNTTGTVIGFGYSDGYKTSLQEVRIPVVSTIECIEDNPAYGAKLTSGMFCAGNRTGVGPCNGDSGGGMFFNQSDVWYIRGLVSFTKPLESDMCDPNEYTVFTDVAKYKDWIEQHLPRSSEPANTVAKKRVTIIGQPSGSNPIQTCGKRKAVRILITHGDEADDGIWPWHAALFHNKGRQFTYACGGSILDKNTILTVASCLMTPPGLKTWERLMVQVGRTRLGQASNRMQEHNVFQWTVHPNFSLSSVDYDIGLIKLATDITYTDYIQPICLWKQEENYHSIENKTGIVIGYGLGGTEQTLDQLRAARIRVVSATECIETNRKYGELLSSRMFCAGYRNGTGACKGDSGGGLFFGKRQIWYIRGIVSFTHAREDSGICDPNEYTVFTDVAKYSNWIRQHLWQK</sequence>
<evidence type="ECO:0000256" key="1">
    <source>
        <dbReference type="ARBA" id="ARBA00004613"/>
    </source>
</evidence>
<comment type="subcellular location">
    <subcellularLocation>
        <location evidence="1">Secreted</location>
    </subcellularLocation>
</comment>
<dbReference type="STRING" id="7168.A0A182N6R9"/>
<organism evidence="12 13">
    <name type="scientific">Anopheles dirus</name>
    <dbReference type="NCBI Taxonomy" id="7168"/>
    <lineage>
        <taxon>Eukaryota</taxon>
        <taxon>Metazoa</taxon>
        <taxon>Ecdysozoa</taxon>
        <taxon>Arthropoda</taxon>
        <taxon>Hexapoda</taxon>
        <taxon>Insecta</taxon>
        <taxon>Pterygota</taxon>
        <taxon>Neoptera</taxon>
        <taxon>Endopterygota</taxon>
        <taxon>Diptera</taxon>
        <taxon>Nematocera</taxon>
        <taxon>Culicoidea</taxon>
        <taxon>Culicidae</taxon>
        <taxon>Anophelinae</taxon>
        <taxon>Anopheles</taxon>
    </lineage>
</organism>